<proteinExistence type="inferred from homology"/>
<keyword evidence="7 10" id="KW-0472">Membrane</keyword>
<feature type="domain" description="TonB-dependent receptor plug" evidence="13">
    <location>
        <begin position="120"/>
        <end position="226"/>
    </location>
</feature>
<dbReference type="InterPro" id="IPR036942">
    <property type="entry name" value="Beta-barrel_TonB_sf"/>
</dbReference>
<keyword evidence="6 10" id="KW-0798">TonB box</keyword>
<comment type="similarity">
    <text evidence="10">Belongs to the TonB-dependent receptor family.</text>
</comment>
<dbReference type="KEGG" id="run:DR864_22725"/>
<dbReference type="InterPro" id="IPR000531">
    <property type="entry name" value="Beta-barrel_TonB"/>
</dbReference>
<dbReference type="InterPro" id="IPR037066">
    <property type="entry name" value="Plug_dom_sf"/>
</dbReference>
<evidence type="ECO:0000256" key="3">
    <source>
        <dbReference type="ARBA" id="ARBA00022452"/>
    </source>
</evidence>
<dbReference type="Pfam" id="PF13715">
    <property type="entry name" value="CarbopepD_reg_2"/>
    <property type="match status" value="1"/>
</dbReference>
<evidence type="ECO:0000256" key="5">
    <source>
        <dbReference type="ARBA" id="ARBA00022729"/>
    </source>
</evidence>
<name>A0A344TNY6_9BACT</name>
<evidence type="ECO:0000256" key="8">
    <source>
        <dbReference type="ARBA" id="ARBA00023170"/>
    </source>
</evidence>
<keyword evidence="2" id="KW-0813">Transport</keyword>
<evidence type="ECO:0000256" key="7">
    <source>
        <dbReference type="ARBA" id="ARBA00023136"/>
    </source>
</evidence>
<evidence type="ECO:0000256" key="1">
    <source>
        <dbReference type="ARBA" id="ARBA00004571"/>
    </source>
</evidence>
<feature type="domain" description="TonB-dependent receptor-like beta-barrel" evidence="12">
    <location>
        <begin position="372"/>
        <end position="897"/>
    </location>
</feature>
<organism evidence="14 15">
    <name type="scientific">Runella rosea</name>
    <dbReference type="NCBI Taxonomy" id="2259595"/>
    <lineage>
        <taxon>Bacteria</taxon>
        <taxon>Pseudomonadati</taxon>
        <taxon>Bacteroidota</taxon>
        <taxon>Cytophagia</taxon>
        <taxon>Cytophagales</taxon>
        <taxon>Spirosomataceae</taxon>
        <taxon>Runella</taxon>
    </lineage>
</organism>
<dbReference type="GO" id="GO:0044718">
    <property type="term" value="P:siderophore transmembrane transport"/>
    <property type="evidence" value="ECO:0007669"/>
    <property type="project" value="TreeGrafter"/>
</dbReference>
<dbReference type="GO" id="GO:0009279">
    <property type="term" value="C:cell outer membrane"/>
    <property type="evidence" value="ECO:0007669"/>
    <property type="project" value="UniProtKB-SubCell"/>
</dbReference>
<dbReference type="Gene3D" id="2.60.40.1120">
    <property type="entry name" value="Carboxypeptidase-like, regulatory domain"/>
    <property type="match status" value="1"/>
</dbReference>
<accession>A0A344TNY6</accession>
<evidence type="ECO:0000256" key="11">
    <source>
        <dbReference type="SAM" id="SignalP"/>
    </source>
</evidence>
<dbReference type="Gene3D" id="2.40.170.20">
    <property type="entry name" value="TonB-dependent receptor, beta-barrel domain"/>
    <property type="match status" value="1"/>
</dbReference>
<keyword evidence="3" id="KW-1134">Transmembrane beta strand</keyword>
<evidence type="ECO:0000259" key="13">
    <source>
        <dbReference type="Pfam" id="PF07715"/>
    </source>
</evidence>
<gene>
    <name evidence="14" type="ORF">DR864_22725</name>
</gene>
<dbReference type="SUPFAM" id="SSF49464">
    <property type="entry name" value="Carboxypeptidase regulatory domain-like"/>
    <property type="match status" value="1"/>
</dbReference>
<reference evidence="14 15" key="1">
    <citation type="submission" date="2018-07" db="EMBL/GenBank/DDBJ databases">
        <title>Genome sequencing of Runella.</title>
        <authorList>
            <person name="Baek M.-G."/>
            <person name="Yi H."/>
        </authorList>
    </citation>
    <scope>NUCLEOTIDE SEQUENCE [LARGE SCALE GENOMIC DNA]</scope>
    <source>
        <strain evidence="14 15">HYN0085</strain>
    </source>
</reference>
<evidence type="ECO:0000256" key="2">
    <source>
        <dbReference type="ARBA" id="ARBA00022448"/>
    </source>
</evidence>
<dbReference type="OrthoDB" id="1109208at2"/>
<dbReference type="InterPro" id="IPR008969">
    <property type="entry name" value="CarboxyPept-like_regulatory"/>
</dbReference>
<dbReference type="EMBL" id="CP030850">
    <property type="protein sequence ID" value="AXE20357.1"/>
    <property type="molecule type" value="Genomic_DNA"/>
</dbReference>
<keyword evidence="4" id="KW-0812">Transmembrane</keyword>
<keyword evidence="15" id="KW-1185">Reference proteome</keyword>
<feature type="signal peptide" evidence="11">
    <location>
        <begin position="1"/>
        <end position="23"/>
    </location>
</feature>
<feature type="chain" id="PRO_5017021993" evidence="11">
    <location>
        <begin position="24"/>
        <end position="926"/>
    </location>
</feature>
<dbReference type="SUPFAM" id="SSF56935">
    <property type="entry name" value="Porins"/>
    <property type="match status" value="1"/>
</dbReference>
<dbReference type="PANTHER" id="PTHR30069">
    <property type="entry name" value="TONB-DEPENDENT OUTER MEMBRANE RECEPTOR"/>
    <property type="match status" value="1"/>
</dbReference>
<evidence type="ECO:0000256" key="4">
    <source>
        <dbReference type="ARBA" id="ARBA00022692"/>
    </source>
</evidence>
<comment type="subcellular location">
    <subcellularLocation>
        <location evidence="1">Cell outer membrane</location>
        <topology evidence="1">Multi-pass membrane protein</topology>
    </subcellularLocation>
</comment>
<dbReference type="Pfam" id="PF00593">
    <property type="entry name" value="TonB_dep_Rec_b-barrel"/>
    <property type="match status" value="1"/>
</dbReference>
<evidence type="ECO:0000256" key="9">
    <source>
        <dbReference type="ARBA" id="ARBA00023237"/>
    </source>
</evidence>
<evidence type="ECO:0000313" key="14">
    <source>
        <dbReference type="EMBL" id="AXE20357.1"/>
    </source>
</evidence>
<protein>
    <submittedName>
        <fullName evidence="14">TonB-dependent receptor</fullName>
    </submittedName>
</protein>
<dbReference type="Gene3D" id="2.170.130.10">
    <property type="entry name" value="TonB-dependent receptor, plug domain"/>
    <property type="match status" value="1"/>
</dbReference>
<evidence type="ECO:0000313" key="15">
    <source>
        <dbReference type="Proteomes" id="UP000251993"/>
    </source>
</evidence>
<keyword evidence="8 14" id="KW-0675">Receptor</keyword>
<dbReference type="InterPro" id="IPR039426">
    <property type="entry name" value="TonB-dep_rcpt-like"/>
</dbReference>
<evidence type="ECO:0000259" key="12">
    <source>
        <dbReference type="Pfam" id="PF00593"/>
    </source>
</evidence>
<keyword evidence="5 11" id="KW-0732">Signal</keyword>
<sequence length="926" mass="101361">MKKQFYFLIFFTYILAMTSPVQAQQTRLTGTITDPETHQPLVGASVAVKGKITGTVTNGNGKFELSTSVPSTLVISMIGYERQEIYVQSADPLTIGLKETTADLNQVVVSASRIEESSLRTPVTIEKMDARAIQQAPAATMFESLNSLKGVDMVTSGLTLRQVNTRGFNSIGNSRFLQLTDGVDNQSAGLGFPAGSFFGVSDLDVESIELIPGAASALYGPAAFNGLLMTKTKSPFDYQGLIVQQKIGINHVNDPNGGGAKPFSETAIRYAKAFNNRFAFKLNASYIKGTDWYATDYTDIDPNTPSEKRGAANPGKNSLNIYGDEVASTLPGIGRVSRTGYYEKDVTTYDVYSFKANAAVHYRISDKLEAIYQINFNQGTANYTSSSRNMLRDFRFTQQRVELKGANFFVRAYAVAENSQNAYNTRSLGQFINRTWVKDLSGNVVPIGKADATWFERYGAAYNGKINGIAPQNHDVARTFADDGRVLPGTAAFESAKDKYSHLYGLEGAGVLSLCKMYHVEGLYDFTPHFSWLSVQAGGNIRYYDMNTNGTLFDDKINKVRVKEYGAFLQASKTLFEEKLKLMVSGRFDKNQNFAGNFTPRASAVYSPTNNHHIRVSYQTGFRNPTVVDQYIKLNVGPLILLGGAPSNSVGLNAYENSFTAASVGAFGAAFGQETAAGTPFPQAVAKHKDKLVKSNVPYIRPEQLQAFEIGYKGVLNNKLLFDVSYYHGKYTNFLINQVVIRPNTANVVLADGTVNPAAAQEILSTTTRQTFQLYTNAADKVSTNGASGGITALLAKGYRLGANATWAQFNILDANPNNVPAFNTPKWKTNVTFSNARLTDKVGFSIAWHWQDAFQWYGTFTENRPGLVPAYSLIDAQVSYKLPKLKSIVKVGASNLGNNYVVQAFGSPAVGGLYYVSLTFDELLR</sequence>
<evidence type="ECO:0000256" key="6">
    <source>
        <dbReference type="ARBA" id="ARBA00023077"/>
    </source>
</evidence>
<evidence type="ECO:0000256" key="10">
    <source>
        <dbReference type="RuleBase" id="RU003357"/>
    </source>
</evidence>
<dbReference type="Proteomes" id="UP000251993">
    <property type="component" value="Chromosome"/>
</dbReference>
<dbReference type="AlphaFoldDB" id="A0A344TNY6"/>
<dbReference type="Pfam" id="PF07715">
    <property type="entry name" value="Plug"/>
    <property type="match status" value="1"/>
</dbReference>
<dbReference type="RefSeq" id="WP_114069120.1">
    <property type="nucleotide sequence ID" value="NZ_CP030850.1"/>
</dbReference>
<dbReference type="InterPro" id="IPR012910">
    <property type="entry name" value="Plug_dom"/>
</dbReference>
<keyword evidence="9" id="KW-0998">Cell outer membrane</keyword>
<dbReference type="GO" id="GO:0015344">
    <property type="term" value="F:siderophore uptake transmembrane transporter activity"/>
    <property type="evidence" value="ECO:0007669"/>
    <property type="project" value="TreeGrafter"/>
</dbReference>
<dbReference type="PANTHER" id="PTHR30069:SF29">
    <property type="entry name" value="HEMOGLOBIN AND HEMOGLOBIN-HAPTOGLOBIN-BINDING PROTEIN 1-RELATED"/>
    <property type="match status" value="1"/>
</dbReference>